<organism evidence="12 13">
    <name type="scientific">Desulfamplus magnetovallimortis</name>
    <dbReference type="NCBI Taxonomy" id="1246637"/>
    <lineage>
        <taxon>Bacteria</taxon>
        <taxon>Pseudomonadati</taxon>
        <taxon>Thermodesulfobacteriota</taxon>
        <taxon>Desulfobacteria</taxon>
        <taxon>Desulfobacterales</taxon>
        <taxon>Desulfobacteraceae</taxon>
        <taxon>Desulfamplus</taxon>
    </lineage>
</organism>
<feature type="domain" description="Acyl-CoA oxidase/dehydrogenase middle" evidence="9">
    <location>
        <begin position="162"/>
        <end position="268"/>
    </location>
</feature>
<dbReference type="InterPro" id="IPR046373">
    <property type="entry name" value="Acyl-CoA_Oxase/DH_mid-dom_sf"/>
</dbReference>
<dbReference type="STRING" id="1246637.MTBBW1_1380085"/>
<comment type="similarity">
    <text evidence="2 7">Belongs to the acyl-CoA dehydrogenase family.</text>
</comment>
<dbReference type="Gene3D" id="1.20.140.10">
    <property type="entry name" value="Butyryl-CoA Dehydrogenase, subunit A, domain 3"/>
    <property type="match status" value="1"/>
</dbReference>
<proteinExistence type="inferred from homology"/>
<gene>
    <name evidence="12" type="primary">acd</name>
    <name evidence="12" type="ORF">MTBBW1_1380085</name>
</gene>
<dbReference type="InterPro" id="IPR037069">
    <property type="entry name" value="AcylCoA_DH/ox_N_sf"/>
</dbReference>
<dbReference type="InterPro" id="IPR006091">
    <property type="entry name" value="Acyl-CoA_Oxase/DH_mid-dom"/>
</dbReference>
<dbReference type="OrthoDB" id="9765339at2"/>
<name>A0A1W1H836_9BACT</name>
<evidence type="ECO:0000313" key="12">
    <source>
        <dbReference type="EMBL" id="SLM28538.1"/>
    </source>
</evidence>
<comment type="cofactor">
    <cofactor evidence="1 7">
        <name>FAD</name>
        <dbReference type="ChEBI" id="CHEBI:57692"/>
    </cofactor>
</comment>
<dbReference type="Pfam" id="PF02770">
    <property type="entry name" value="Acyl-CoA_dh_M"/>
    <property type="match status" value="1"/>
</dbReference>
<reference evidence="12 13" key="1">
    <citation type="submission" date="2017-03" db="EMBL/GenBank/DDBJ databases">
        <authorList>
            <person name="Afonso C.L."/>
            <person name="Miller P.J."/>
            <person name="Scott M.A."/>
            <person name="Spackman E."/>
            <person name="Goraichik I."/>
            <person name="Dimitrov K.M."/>
            <person name="Suarez D.L."/>
            <person name="Swayne D.E."/>
        </authorList>
    </citation>
    <scope>NUCLEOTIDE SEQUENCE [LARGE SCALE GENOMIC DNA]</scope>
    <source>
        <strain evidence="12">PRJEB14757</strain>
    </source>
</reference>
<dbReference type="Proteomes" id="UP000191931">
    <property type="component" value="Unassembled WGS sequence"/>
</dbReference>
<keyword evidence="13" id="KW-1185">Reference proteome</keyword>
<dbReference type="Pfam" id="PF00441">
    <property type="entry name" value="Acyl-CoA_dh_1"/>
    <property type="match status" value="1"/>
</dbReference>
<dbReference type="InterPro" id="IPR025878">
    <property type="entry name" value="Acyl-CoA_dh-like_C_dom"/>
</dbReference>
<dbReference type="PANTHER" id="PTHR42803:SF1">
    <property type="entry name" value="BROAD-SPECIFICITY LINEAR ACYL-COA DEHYDROGENASE FADE5"/>
    <property type="match status" value="1"/>
</dbReference>
<dbReference type="SUPFAM" id="SSF47203">
    <property type="entry name" value="Acyl-CoA dehydrogenase C-terminal domain-like"/>
    <property type="match status" value="1"/>
</dbReference>
<dbReference type="InterPro" id="IPR036250">
    <property type="entry name" value="AcylCo_DH-like_C"/>
</dbReference>
<evidence type="ECO:0000256" key="6">
    <source>
        <dbReference type="ARBA" id="ARBA00023002"/>
    </source>
</evidence>
<evidence type="ECO:0000256" key="3">
    <source>
        <dbReference type="ARBA" id="ARBA00011881"/>
    </source>
</evidence>
<evidence type="ECO:0000256" key="5">
    <source>
        <dbReference type="ARBA" id="ARBA00022827"/>
    </source>
</evidence>
<evidence type="ECO:0000259" key="11">
    <source>
        <dbReference type="Pfam" id="PF12806"/>
    </source>
</evidence>
<dbReference type="RefSeq" id="WP_080804916.1">
    <property type="nucleotide sequence ID" value="NZ_LT828549.1"/>
</dbReference>
<dbReference type="Pfam" id="PF02771">
    <property type="entry name" value="Acyl-CoA_dh_N"/>
    <property type="match status" value="1"/>
</dbReference>
<evidence type="ECO:0000256" key="1">
    <source>
        <dbReference type="ARBA" id="ARBA00001974"/>
    </source>
</evidence>
<comment type="subunit">
    <text evidence="3">Homotetramer.</text>
</comment>
<dbReference type="GO" id="GO:0005886">
    <property type="term" value="C:plasma membrane"/>
    <property type="evidence" value="ECO:0007669"/>
    <property type="project" value="TreeGrafter"/>
</dbReference>
<dbReference type="EC" id="1.3.99.-" evidence="12"/>
<evidence type="ECO:0000313" key="13">
    <source>
        <dbReference type="Proteomes" id="UP000191931"/>
    </source>
</evidence>
<evidence type="ECO:0000256" key="4">
    <source>
        <dbReference type="ARBA" id="ARBA00022630"/>
    </source>
</evidence>
<feature type="domain" description="Acyl-CoA dehydrogenase/oxidase N-terminal" evidence="10">
    <location>
        <begin position="40"/>
        <end position="157"/>
    </location>
</feature>
<feature type="domain" description="Acyl-CoA dehydrogenase/oxidase C-terminal" evidence="8">
    <location>
        <begin position="284"/>
        <end position="452"/>
    </location>
</feature>
<dbReference type="GO" id="GO:0050660">
    <property type="term" value="F:flavin adenine dinucleotide binding"/>
    <property type="evidence" value="ECO:0007669"/>
    <property type="project" value="InterPro"/>
</dbReference>
<evidence type="ECO:0000259" key="9">
    <source>
        <dbReference type="Pfam" id="PF02770"/>
    </source>
</evidence>
<dbReference type="Pfam" id="PF12806">
    <property type="entry name" value="Acyl-CoA_dh_C"/>
    <property type="match status" value="1"/>
</dbReference>
<dbReference type="AlphaFoldDB" id="A0A1W1H836"/>
<evidence type="ECO:0000259" key="8">
    <source>
        <dbReference type="Pfam" id="PF00441"/>
    </source>
</evidence>
<keyword evidence="6 7" id="KW-0560">Oxidoreductase</keyword>
<dbReference type="PANTHER" id="PTHR42803">
    <property type="entry name" value="ACYL-COA DEHYDROGENASE"/>
    <property type="match status" value="1"/>
</dbReference>
<evidence type="ECO:0000256" key="2">
    <source>
        <dbReference type="ARBA" id="ARBA00009347"/>
    </source>
</evidence>
<keyword evidence="4 7" id="KW-0285">Flavoprotein</keyword>
<dbReference type="Gene3D" id="1.10.540.10">
    <property type="entry name" value="Acyl-CoA dehydrogenase/oxidase, N-terminal domain"/>
    <property type="match status" value="1"/>
</dbReference>
<dbReference type="EMBL" id="FWEV01000044">
    <property type="protein sequence ID" value="SLM28538.1"/>
    <property type="molecule type" value="Genomic_DNA"/>
</dbReference>
<sequence length="604" mass="66350">MAQVVADRRDVDFVLHEQLQVEKLCQYEAFSDFNKKTIDLIVSEARNLAIKELFPLLKEGDEEGCTFNNGVVKVPACFHKAYALFREGGWIAMSDDPEWGGQGMPATVALAANNYFNGSNYPFMLHNILAHGAGKLVEKFGTDKQRELFLKKMYSGEWGGSMLLTEPEAGSDVGALTTKAVKNEDGTYSITGNKIFISSGDTDLVPNIIHPVLARIEGAPAGTAGISLFLVPKIWVNDDGSFGEPNDIICTGIEEKMGIHGSPTCSMALGSKGFCRGTLLGEENKGMRAMFVMMNEARLHVGMQGFSCASASYLNALNYARERVQGKSLEATDREAPGVPIIQHPDIRRILLTMKSFSEAMRSLLFYTGLMEDMVKLSTTPEDKARYQGIIDVLIPVAKGYVTDRAFEMCSLGVQVFGGYGFTKEYPQEQLLRDCKITQIYEGTNGIQAMDLLGRKLGLNKGDALKNLLDEVQKTIEVAREIESLKGFSRSLEMQSAQLKQVALYLTEKLRSGEILNAFANAQPFLDVTGDTLMAWMLLWRAVVATAQLDAKPKKKDLPFYEGQLKSAQFFINSVLPHSLGKMSAIMAGDTSVTDISEEAFGGK</sequence>
<dbReference type="InterPro" id="IPR009075">
    <property type="entry name" value="AcylCo_DH/oxidase_C"/>
</dbReference>
<evidence type="ECO:0000256" key="7">
    <source>
        <dbReference type="RuleBase" id="RU362125"/>
    </source>
</evidence>
<dbReference type="InterPro" id="IPR013786">
    <property type="entry name" value="AcylCoA_DH/ox_N"/>
</dbReference>
<feature type="domain" description="Acetyl-CoA dehydrogenase-like C-terminal" evidence="11">
    <location>
        <begin position="468"/>
        <end position="596"/>
    </location>
</feature>
<dbReference type="InterPro" id="IPR052166">
    <property type="entry name" value="Diverse_Acyl-CoA_DH"/>
</dbReference>
<dbReference type="GO" id="GO:0016627">
    <property type="term" value="F:oxidoreductase activity, acting on the CH-CH group of donors"/>
    <property type="evidence" value="ECO:0007669"/>
    <property type="project" value="InterPro"/>
</dbReference>
<dbReference type="SUPFAM" id="SSF56645">
    <property type="entry name" value="Acyl-CoA dehydrogenase NM domain-like"/>
    <property type="match status" value="1"/>
</dbReference>
<keyword evidence="5 7" id="KW-0274">FAD</keyword>
<dbReference type="Gene3D" id="2.40.110.10">
    <property type="entry name" value="Butyryl-CoA Dehydrogenase, subunit A, domain 2"/>
    <property type="match status" value="1"/>
</dbReference>
<protein>
    <submittedName>
        <fullName evidence="12">Acd17</fullName>
        <ecNumber evidence="12">1.3.99.-</ecNumber>
    </submittedName>
</protein>
<dbReference type="InterPro" id="IPR009100">
    <property type="entry name" value="AcylCoA_DH/oxidase_NM_dom_sf"/>
</dbReference>
<accession>A0A1W1H836</accession>
<evidence type="ECO:0000259" key="10">
    <source>
        <dbReference type="Pfam" id="PF02771"/>
    </source>
</evidence>